<dbReference type="Pfam" id="PF00455">
    <property type="entry name" value="DeoRC"/>
    <property type="match status" value="1"/>
</dbReference>
<evidence type="ECO:0000256" key="1">
    <source>
        <dbReference type="ARBA" id="ARBA00021390"/>
    </source>
</evidence>
<evidence type="ECO:0000313" key="8">
    <source>
        <dbReference type="Proteomes" id="UP000196503"/>
    </source>
</evidence>
<organism evidence="7 8">
    <name type="scientific">Enterococcus cecorum</name>
    <dbReference type="NCBI Taxonomy" id="44008"/>
    <lineage>
        <taxon>Bacteria</taxon>
        <taxon>Bacillati</taxon>
        <taxon>Bacillota</taxon>
        <taxon>Bacilli</taxon>
        <taxon>Lactobacillales</taxon>
        <taxon>Enterococcaceae</taxon>
        <taxon>Enterococcus</taxon>
    </lineage>
</organism>
<dbReference type="InterPro" id="IPR001034">
    <property type="entry name" value="DeoR_HTH"/>
</dbReference>
<dbReference type="PROSITE" id="PS51000">
    <property type="entry name" value="HTH_DEOR_2"/>
    <property type="match status" value="1"/>
</dbReference>
<dbReference type="InterPro" id="IPR014036">
    <property type="entry name" value="DeoR-like_C"/>
</dbReference>
<dbReference type="SMART" id="SM01134">
    <property type="entry name" value="DeoRC"/>
    <property type="match status" value="1"/>
</dbReference>
<dbReference type="RefSeq" id="WP_087663049.1">
    <property type="nucleotide sequence ID" value="NZ_NIBL01000001.1"/>
</dbReference>
<comment type="function">
    <text evidence="5">Repressor of the lactose catabolism operon. Galactose-6-phosphate is the inducer.</text>
</comment>
<keyword evidence="4" id="KW-0804">Transcription</keyword>
<evidence type="ECO:0000256" key="2">
    <source>
        <dbReference type="ARBA" id="ARBA00022491"/>
    </source>
</evidence>
<dbReference type="SMART" id="SM00420">
    <property type="entry name" value="HTH_DEOR"/>
    <property type="match status" value="1"/>
</dbReference>
<protein>
    <recommendedName>
        <fullName evidence="1">Lactose phosphotransferase system repressor</fullName>
    </recommendedName>
</protein>
<dbReference type="AlphaFoldDB" id="A0A200I2K1"/>
<dbReference type="SUPFAM" id="SSF100950">
    <property type="entry name" value="NagB/RpiA/CoA transferase-like"/>
    <property type="match status" value="1"/>
</dbReference>
<dbReference type="PANTHER" id="PTHR30363:SF4">
    <property type="entry name" value="GLYCEROL-3-PHOSPHATE REGULON REPRESSOR"/>
    <property type="match status" value="1"/>
</dbReference>
<dbReference type="Gene3D" id="3.40.50.1360">
    <property type="match status" value="1"/>
</dbReference>
<evidence type="ECO:0000256" key="4">
    <source>
        <dbReference type="ARBA" id="ARBA00023163"/>
    </source>
</evidence>
<feature type="domain" description="HTH deoR-type" evidence="6">
    <location>
        <begin position="3"/>
        <end position="58"/>
    </location>
</feature>
<sequence>MNKIEKLNFIVETVNLNGFISVEEISQILNVSTMTARRYLNELDAKNELIKVHRGAESKLLRSEKSQSEKQLIHISEKQEIADIAIKYLKPGDTVFIGSGTTLEQFATKINEKNIRIVTNSWPVFMILNQKNFKELILVGGTYRENTGAFVGRITLTALEKMNFTKAFVSCNGIYEQGISTFTESAGEVQTVALNRAQEKFLLTDNSKFNKIDFYQFYNLESIDYLITDHNIDPKVYSKFSTFTNIITKNSL</sequence>
<dbReference type="Pfam" id="PF08220">
    <property type="entry name" value="HTH_DeoR"/>
    <property type="match status" value="1"/>
</dbReference>
<evidence type="ECO:0000313" key="7">
    <source>
        <dbReference type="EMBL" id="OUZ19284.1"/>
    </source>
</evidence>
<keyword evidence="2" id="KW-0678">Repressor</keyword>
<dbReference type="SUPFAM" id="SSF46785">
    <property type="entry name" value="Winged helix' DNA-binding domain"/>
    <property type="match status" value="1"/>
</dbReference>
<dbReference type="PRINTS" id="PR00037">
    <property type="entry name" value="HTHLACR"/>
</dbReference>
<dbReference type="InterPro" id="IPR036390">
    <property type="entry name" value="WH_DNA-bd_sf"/>
</dbReference>
<dbReference type="InterPro" id="IPR050313">
    <property type="entry name" value="Carb_Metab_HTH_regulators"/>
</dbReference>
<evidence type="ECO:0000259" key="6">
    <source>
        <dbReference type="PROSITE" id="PS51000"/>
    </source>
</evidence>
<keyword evidence="3" id="KW-0805">Transcription regulation</keyword>
<dbReference type="GO" id="GO:0003700">
    <property type="term" value="F:DNA-binding transcription factor activity"/>
    <property type="evidence" value="ECO:0007669"/>
    <property type="project" value="InterPro"/>
</dbReference>
<name>A0A200I2K1_9ENTE</name>
<gene>
    <name evidence="7" type="ORF">A5869_000933</name>
</gene>
<dbReference type="Proteomes" id="UP000196503">
    <property type="component" value="Unassembled WGS sequence"/>
</dbReference>
<evidence type="ECO:0000256" key="3">
    <source>
        <dbReference type="ARBA" id="ARBA00023015"/>
    </source>
</evidence>
<dbReference type="PANTHER" id="PTHR30363">
    <property type="entry name" value="HTH-TYPE TRANSCRIPTIONAL REGULATOR SRLR-RELATED"/>
    <property type="match status" value="1"/>
</dbReference>
<comment type="caution">
    <text evidence="7">The sequence shown here is derived from an EMBL/GenBank/DDBJ whole genome shotgun (WGS) entry which is preliminary data.</text>
</comment>
<proteinExistence type="predicted"/>
<evidence type="ECO:0000256" key="5">
    <source>
        <dbReference type="ARBA" id="ARBA00024937"/>
    </source>
</evidence>
<dbReference type="InterPro" id="IPR037171">
    <property type="entry name" value="NagB/RpiA_transferase-like"/>
</dbReference>
<reference evidence="7 8" key="1">
    <citation type="submission" date="2017-05" db="EMBL/GenBank/DDBJ databases">
        <title>The Genome Sequence of Enterococcus faecium 2D5_DIV0622.</title>
        <authorList>
            <consortium name="The Broad Institute Genomics Platform"/>
            <consortium name="The Broad Institute Genomic Center for Infectious Diseases"/>
            <person name="Earl A."/>
            <person name="Manson A."/>
            <person name="Schwartman J."/>
            <person name="Gilmore M."/>
            <person name="Abouelleil A."/>
            <person name="Cao P."/>
            <person name="Chapman S."/>
            <person name="Cusick C."/>
            <person name="Shea T."/>
            <person name="Young S."/>
            <person name="Neafsey D."/>
            <person name="Nusbaum C."/>
            <person name="Birren B."/>
        </authorList>
    </citation>
    <scope>NUCLEOTIDE SEQUENCE [LARGE SCALE GENOMIC DNA]</scope>
    <source>
        <strain evidence="7 8">2D5_DIV0622</strain>
    </source>
</reference>
<dbReference type="EMBL" id="NIBL01000001">
    <property type="protein sequence ID" value="OUZ19284.1"/>
    <property type="molecule type" value="Genomic_DNA"/>
</dbReference>
<accession>A0A200I2K1</accession>